<feature type="domain" description="Acyl-CoA dehydrogenase/oxidase C-terminal" evidence="7">
    <location>
        <begin position="255"/>
        <end position="397"/>
    </location>
</feature>
<evidence type="ECO:0000313" key="9">
    <source>
        <dbReference type="EMBL" id="AEA26172.1"/>
    </source>
</evidence>
<keyword evidence="10" id="KW-1185">Reference proteome</keyword>
<dbReference type="Proteomes" id="UP000007809">
    <property type="component" value="Chromosome"/>
</dbReference>
<dbReference type="SUPFAM" id="SSF56645">
    <property type="entry name" value="Acyl-CoA dehydrogenase NM domain-like"/>
    <property type="match status" value="1"/>
</dbReference>
<keyword evidence="3" id="KW-0285">Flavoprotein</keyword>
<comment type="cofactor">
    <cofactor evidence="1">
        <name>FAD</name>
        <dbReference type="ChEBI" id="CHEBI:57692"/>
    </cofactor>
</comment>
<dbReference type="GO" id="GO:0003995">
    <property type="term" value="F:acyl-CoA dehydrogenase activity"/>
    <property type="evidence" value="ECO:0007669"/>
    <property type="project" value="TreeGrafter"/>
</dbReference>
<proteinExistence type="inferred from homology"/>
<sequence>MAESTTTPATTPTTTPTTTAPVATDVPVEFDVTDEQRELRAAVRRFCAEQSDEAAVRRHMESEVGYDPAVWARLGGELGVLGLAVPEELGGAGAGLVEQAIVVEELGAALLCGPVLGTIGLALPALVAATPGPLRDELVPSLVDGTRTAALAAPEHAGLFDGHAITVGAVHAGDGWELTGVVNQVVDAPGADLLLVAASGPEGVALFAVPAAIEQVEVEPLTTLDLTRRQGTVRLREAPARLLAGADEIDGVLGHAFYVGSALLAAEQVGGAQHMLDATVAHARERLQFGRPIGSFQAVKHRLADMLVQVEHARSTAQHAAWALQSGADDPFLATSIAQATCSDAYYRVAADAIQLHGGIGFTWEHRAHLYYKRAVTDAALLGGAEIHRDRIAAAVLDHVVATPGVPPVADGRPAPS</sequence>
<dbReference type="RefSeq" id="WP_013676088.1">
    <property type="nucleotide sequence ID" value="NC_015312.1"/>
</dbReference>
<accession>F4CRG4</accession>
<dbReference type="OrthoDB" id="3663644at2"/>
<reference evidence="9 10" key="1">
    <citation type="journal article" date="2011" name="J. Bacteriol.">
        <title>Genome sequence of the 1,4-dioxane-degrading Pseudonocardia dioxanivorans strain CB1190.</title>
        <authorList>
            <person name="Sales C.M."/>
            <person name="Mahendra S."/>
            <person name="Grostern A."/>
            <person name="Parales R.E."/>
            <person name="Goodwin L.A."/>
            <person name="Woyke T."/>
            <person name="Nolan M."/>
            <person name="Lapidus A."/>
            <person name="Chertkov O."/>
            <person name="Ovchinnikova G."/>
            <person name="Sczyrba A."/>
            <person name="Alvarez-Cohen L."/>
        </authorList>
    </citation>
    <scope>NUCLEOTIDE SEQUENCE [LARGE SCALE GENOMIC DNA]</scope>
    <source>
        <strain evidence="10">ATCC 55486 / DSM 44775 / JCM 13855 / CB1190</strain>
    </source>
</reference>
<evidence type="ECO:0000256" key="6">
    <source>
        <dbReference type="SAM" id="MobiDB-lite"/>
    </source>
</evidence>
<dbReference type="Pfam" id="PF00441">
    <property type="entry name" value="Acyl-CoA_dh_1"/>
    <property type="match status" value="1"/>
</dbReference>
<dbReference type="HOGENOM" id="CLU_018204_5_1_11"/>
<dbReference type="Gene3D" id="1.20.140.10">
    <property type="entry name" value="Butyryl-CoA Dehydrogenase, subunit A, domain 3"/>
    <property type="match status" value="1"/>
</dbReference>
<evidence type="ECO:0000256" key="1">
    <source>
        <dbReference type="ARBA" id="ARBA00001974"/>
    </source>
</evidence>
<evidence type="ECO:0000313" key="10">
    <source>
        <dbReference type="Proteomes" id="UP000007809"/>
    </source>
</evidence>
<evidence type="ECO:0000256" key="2">
    <source>
        <dbReference type="ARBA" id="ARBA00009347"/>
    </source>
</evidence>
<dbReference type="PANTHER" id="PTHR43884:SF20">
    <property type="entry name" value="ACYL-COA DEHYDROGENASE FADE28"/>
    <property type="match status" value="1"/>
</dbReference>
<evidence type="ECO:0000256" key="4">
    <source>
        <dbReference type="ARBA" id="ARBA00022827"/>
    </source>
</evidence>
<dbReference type="GO" id="GO:0050660">
    <property type="term" value="F:flavin adenine dinucleotide binding"/>
    <property type="evidence" value="ECO:0007669"/>
    <property type="project" value="InterPro"/>
</dbReference>
<organism evidence="9 10">
    <name type="scientific">Pseudonocardia dioxanivorans (strain ATCC 55486 / DSM 44775 / JCM 13855 / CB1190)</name>
    <dbReference type="NCBI Taxonomy" id="675635"/>
    <lineage>
        <taxon>Bacteria</taxon>
        <taxon>Bacillati</taxon>
        <taxon>Actinomycetota</taxon>
        <taxon>Actinomycetes</taxon>
        <taxon>Pseudonocardiales</taxon>
        <taxon>Pseudonocardiaceae</taxon>
        <taxon>Pseudonocardia</taxon>
    </lineage>
</organism>
<dbReference type="InterPro" id="IPR013786">
    <property type="entry name" value="AcylCoA_DH/ox_N"/>
</dbReference>
<dbReference type="AlphaFoldDB" id="F4CRG4"/>
<feature type="domain" description="Acyl-CoA dehydrogenase/oxidase N-terminal" evidence="8">
    <location>
        <begin position="33"/>
        <end position="145"/>
    </location>
</feature>
<dbReference type="SUPFAM" id="SSF47203">
    <property type="entry name" value="Acyl-CoA dehydrogenase C-terminal domain-like"/>
    <property type="match status" value="1"/>
</dbReference>
<dbReference type="KEGG" id="pdx:Psed_4006"/>
<dbReference type="InterPro" id="IPR037069">
    <property type="entry name" value="AcylCoA_DH/ox_N_sf"/>
</dbReference>
<comment type="similarity">
    <text evidence="2">Belongs to the acyl-CoA dehydrogenase family.</text>
</comment>
<dbReference type="Gene3D" id="1.10.540.10">
    <property type="entry name" value="Acyl-CoA dehydrogenase/oxidase, N-terminal domain"/>
    <property type="match status" value="1"/>
</dbReference>
<dbReference type="EC" id="1.3.99.10" evidence="9"/>
<evidence type="ECO:0000259" key="8">
    <source>
        <dbReference type="Pfam" id="PF02771"/>
    </source>
</evidence>
<dbReference type="Pfam" id="PF02771">
    <property type="entry name" value="Acyl-CoA_dh_N"/>
    <property type="match status" value="1"/>
</dbReference>
<gene>
    <name evidence="9" type="ordered locus">Psed_4006</name>
</gene>
<keyword evidence="4" id="KW-0274">FAD</keyword>
<dbReference type="InterPro" id="IPR036250">
    <property type="entry name" value="AcylCo_DH-like_C"/>
</dbReference>
<evidence type="ECO:0000259" key="7">
    <source>
        <dbReference type="Pfam" id="PF00441"/>
    </source>
</evidence>
<dbReference type="CDD" id="cd00567">
    <property type="entry name" value="ACAD"/>
    <property type="match status" value="1"/>
</dbReference>
<dbReference type="eggNOG" id="COG1960">
    <property type="taxonomic scope" value="Bacteria"/>
</dbReference>
<feature type="region of interest" description="Disordered" evidence="6">
    <location>
        <begin position="1"/>
        <end position="25"/>
    </location>
</feature>
<evidence type="ECO:0000256" key="3">
    <source>
        <dbReference type="ARBA" id="ARBA00022630"/>
    </source>
</evidence>
<protein>
    <submittedName>
        <fullName evidence="9">Isovaleryl-CoA dehydrogenase</fullName>
        <ecNumber evidence="9">1.3.99.10</ecNumber>
    </submittedName>
</protein>
<dbReference type="STRING" id="675635.Psed_4006"/>
<dbReference type="InterPro" id="IPR009075">
    <property type="entry name" value="AcylCo_DH/oxidase_C"/>
</dbReference>
<dbReference type="InterPro" id="IPR046373">
    <property type="entry name" value="Acyl-CoA_Oxase/DH_mid-dom_sf"/>
</dbReference>
<evidence type="ECO:0000256" key="5">
    <source>
        <dbReference type="ARBA" id="ARBA00023002"/>
    </source>
</evidence>
<dbReference type="Gene3D" id="2.40.110.10">
    <property type="entry name" value="Butyryl-CoA Dehydrogenase, subunit A, domain 2"/>
    <property type="match status" value="1"/>
</dbReference>
<dbReference type="InterPro" id="IPR009100">
    <property type="entry name" value="AcylCoA_DH/oxidase_NM_dom_sf"/>
</dbReference>
<name>F4CRG4_PSEUX</name>
<dbReference type="EMBL" id="CP002593">
    <property type="protein sequence ID" value="AEA26172.1"/>
    <property type="molecule type" value="Genomic_DNA"/>
</dbReference>
<dbReference type="PANTHER" id="PTHR43884">
    <property type="entry name" value="ACYL-COA DEHYDROGENASE"/>
    <property type="match status" value="1"/>
</dbReference>
<keyword evidence="5 9" id="KW-0560">Oxidoreductase</keyword>